<dbReference type="AlphaFoldDB" id="A0A398CMQ5"/>
<gene>
    <name evidence="1" type="ORF">D3H35_29645</name>
</gene>
<proteinExistence type="predicted"/>
<evidence type="ECO:0000313" key="1">
    <source>
        <dbReference type="EMBL" id="RIE00204.1"/>
    </source>
</evidence>
<evidence type="ECO:0000313" key="2">
    <source>
        <dbReference type="Proteomes" id="UP000266340"/>
    </source>
</evidence>
<protein>
    <submittedName>
        <fullName evidence="1">Uncharacterized protein</fullName>
    </submittedName>
</protein>
<dbReference type="Proteomes" id="UP000266340">
    <property type="component" value="Unassembled WGS sequence"/>
</dbReference>
<keyword evidence="2" id="KW-1185">Reference proteome</keyword>
<comment type="caution">
    <text evidence="1">The sequence shown here is derived from an EMBL/GenBank/DDBJ whole genome shotgun (WGS) entry which is preliminary data.</text>
</comment>
<sequence length="162" mass="19160">MQIVRMFSYREWSDSEDRVLRSIQEEAVPNEEIFLRKLVNATVIRNQLYEHTSNESEEGARHIVYAKPFNENDLELYGAHIKAPLFEQCVRSACIEAEFLYWTETTMFQRRDALAPERELIEISQLLLDHYLILGGRTCETVYSVFDTDMNKVILYLREVED</sequence>
<name>A0A398CMQ5_9BACL</name>
<accession>A0A398CMQ5</accession>
<reference evidence="1 2" key="1">
    <citation type="submission" date="2018-09" db="EMBL/GenBank/DDBJ databases">
        <title>Cohnella cavernae sp. nov., isolated from a karst cave.</title>
        <authorList>
            <person name="Zhu H."/>
        </authorList>
    </citation>
    <scope>NUCLEOTIDE SEQUENCE [LARGE SCALE GENOMIC DNA]</scope>
    <source>
        <strain evidence="1 2">K2E09-144</strain>
    </source>
</reference>
<dbReference type="EMBL" id="QXJM01000063">
    <property type="protein sequence ID" value="RIE00204.1"/>
    <property type="molecule type" value="Genomic_DNA"/>
</dbReference>
<organism evidence="1 2">
    <name type="scientific">Cohnella faecalis</name>
    <dbReference type="NCBI Taxonomy" id="2315694"/>
    <lineage>
        <taxon>Bacteria</taxon>
        <taxon>Bacillati</taxon>
        <taxon>Bacillota</taxon>
        <taxon>Bacilli</taxon>
        <taxon>Bacillales</taxon>
        <taxon>Paenibacillaceae</taxon>
        <taxon>Cohnella</taxon>
    </lineage>
</organism>